<dbReference type="EMBL" id="QUAB01000015">
    <property type="protein sequence ID" value="REJ07582.1"/>
    <property type="molecule type" value="Genomic_DNA"/>
</dbReference>
<accession>A0A371NWQ0</accession>
<comment type="caution">
    <text evidence="4">The sequence shown here is derived from an EMBL/GenBank/DDBJ whole genome shotgun (WGS) entry which is preliminary data.</text>
</comment>
<dbReference type="Gene3D" id="3.40.50.2000">
    <property type="entry name" value="Glycogen Phosphorylase B"/>
    <property type="match status" value="2"/>
</dbReference>
<dbReference type="OrthoDB" id="9813214at2"/>
<dbReference type="InterPro" id="IPR028098">
    <property type="entry name" value="Glyco_trans_4-like_N"/>
</dbReference>
<dbReference type="Pfam" id="PF13439">
    <property type="entry name" value="Glyco_transf_4"/>
    <property type="match status" value="1"/>
</dbReference>
<evidence type="ECO:0000256" key="2">
    <source>
        <dbReference type="ARBA" id="ARBA00022679"/>
    </source>
</evidence>
<feature type="domain" description="Glycosyltransferase subfamily 4-like N-terminal" evidence="3">
    <location>
        <begin position="33"/>
        <end position="177"/>
    </location>
</feature>
<evidence type="ECO:0000259" key="3">
    <source>
        <dbReference type="Pfam" id="PF13439"/>
    </source>
</evidence>
<gene>
    <name evidence="4" type="ORF">DY023_02775</name>
</gene>
<evidence type="ECO:0000256" key="1">
    <source>
        <dbReference type="ARBA" id="ARBA00022676"/>
    </source>
</evidence>
<proteinExistence type="predicted"/>
<evidence type="ECO:0000313" key="5">
    <source>
        <dbReference type="Proteomes" id="UP000262172"/>
    </source>
</evidence>
<organism evidence="4 5">
    <name type="scientific">Microbacterium bovistercoris</name>
    <dbReference type="NCBI Taxonomy" id="2293570"/>
    <lineage>
        <taxon>Bacteria</taxon>
        <taxon>Bacillati</taxon>
        <taxon>Actinomycetota</taxon>
        <taxon>Actinomycetes</taxon>
        <taxon>Micrococcales</taxon>
        <taxon>Microbacteriaceae</taxon>
        <taxon>Microbacterium</taxon>
    </lineage>
</organism>
<dbReference type="AlphaFoldDB" id="A0A371NWQ0"/>
<sequence>MTTTRPTMLILSFSPIIGDARVLKQVARFTRDYDVTTLGYGDSPAGVIEHISMPRDVRYDDRDGKLVLLKRYRSAYWGISAVKWSKAALKGRKFDVIIANDVEAVPVAVKLKPKHGVLADLHEYSPRLHDDNPAWFEKITPWFEWVVRRYVTKADAWTTVSEGLAAEYERNFGFQAALVSNATPFHELQPTPVSRPIRLVHSGAGLVNRQLHLMAEAVATADADVTLDFYLTANHPAYMEELKAFAATTDRVRVLDPVPYEELVTTLNQYDVGVFMLPPLTFNYRHALPNKLFDFVQARLGIVVGPSPEMAAYVRDHGLGAVSDDFTVDSLRGVIEALTVESVTEYKRNAEASAAELAGERQVEKWDRIVADLMTRKRR</sequence>
<keyword evidence="2 4" id="KW-0808">Transferase</keyword>
<dbReference type="GO" id="GO:0016757">
    <property type="term" value="F:glycosyltransferase activity"/>
    <property type="evidence" value="ECO:0007669"/>
    <property type="project" value="UniProtKB-KW"/>
</dbReference>
<keyword evidence="1" id="KW-0328">Glycosyltransferase</keyword>
<protein>
    <submittedName>
        <fullName evidence="4">Glycosyltransferase family 1 protein</fullName>
    </submittedName>
</protein>
<evidence type="ECO:0000313" key="4">
    <source>
        <dbReference type="EMBL" id="REJ07582.1"/>
    </source>
</evidence>
<keyword evidence="5" id="KW-1185">Reference proteome</keyword>
<dbReference type="SUPFAM" id="SSF53756">
    <property type="entry name" value="UDP-Glycosyltransferase/glycogen phosphorylase"/>
    <property type="match status" value="1"/>
</dbReference>
<dbReference type="Proteomes" id="UP000262172">
    <property type="component" value="Unassembled WGS sequence"/>
</dbReference>
<name>A0A371NWQ0_9MICO</name>
<dbReference type="RefSeq" id="WP_116240827.1">
    <property type="nucleotide sequence ID" value="NZ_QUAB01000015.1"/>
</dbReference>
<reference evidence="4 5" key="1">
    <citation type="submission" date="2018-08" db="EMBL/GenBank/DDBJ databases">
        <title>Isolation, diversity and antifungal activity of Actinobacteria from cow dung.</title>
        <authorList>
            <person name="Ling L."/>
        </authorList>
    </citation>
    <scope>NUCLEOTIDE SEQUENCE [LARGE SCALE GENOMIC DNA]</scope>
    <source>
        <strain evidence="4 5">NEAU-LLE</strain>
    </source>
</reference>